<protein>
    <submittedName>
        <fullName evidence="1">Uncharacterized protein</fullName>
    </submittedName>
</protein>
<organism evidence="1 2">
    <name type="scientific">Rangifer tarandus platyrhynchus</name>
    <name type="common">Svalbard reindeer</name>
    <dbReference type="NCBI Taxonomy" id="3082113"/>
    <lineage>
        <taxon>Eukaryota</taxon>
        <taxon>Metazoa</taxon>
        <taxon>Chordata</taxon>
        <taxon>Craniata</taxon>
        <taxon>Vertebrata</taxon>
        <taxon>Euteleostomi</taxon>
        <taxon>Mammalia</taxon>
        <taxon>Eutheria</taxon>
        <taxon>Laurasiatheria</taxon>
        <taxon>Artiodactyla</taxon>
        <taxon>Ruminantia</taxon>
        <taxon>Pecora</taxon>
        <taxon>Cervidae</taxon>
        <taxon>Odocoileinae</taxon>
        <taxon>Rangifer</taxon>
    </lineage>
</organism>
<dbReference type="Proteomes" id="UP001162501">
    <property type="component" value="Chromosome 15"/>
</dbReference>
<gene>
    <name evidence="1" type="ORF">MRATA1EN22A_LOCUS6051</name>
</gene>
<sequence length="92" mass="9476">MRPAAVCNHSGPRRAAREAAGESARGGVDGGCSLGPRDPLGGGGGAPRRRLPRNSKPPSSLTCSVRQRLAVSTLPRLHPGDRPAVKPPVLPE</sequence>
<name>A0AC59YH73_RANTA</name>
<proteinExistence type="predicted"/>
<reference evidence="1" key="1">
    <citation type="submission" date="2023-05" db="EMBL/GenBank/DDBJ databases">
        <authorList>
            <consortium name="ELIXIR-Norway"/>
        </authorList>
    </citation>
    <scope>NUCLEOTIDE SEQUENCE</scope>
</reference>
<evidence type="ECO:0000313" key="2">
    <source>
        <dbReference type="Proteomes" id="UP001162501"/>
    </source>
</evidence>
<evidence type="ECO:0000313" key="1">
    <source>
        <dbReference type="EMBL" id="CAM9688658.1"/>
    </source>
</evidence>
<reference evidence="1" key="2">
    <citation type="submission" date="2025-03" db="EMBL/GenBank/DDBJ databases">
        <authorList>
            <consortium name="ELIXIR-Norway"/>
            <consortium name="Elixir Norway"/>
        </authorList>
    </citation>
    <scope>NUCLEOTIDE SEQUENCE</scope>
</reference>
<accession>A0AC59YH73</accession>
<dbReference type="EMBL" id="OX596099">
    <property type="protein sequence ID" value="CAM9688658.1"/>
    <property type="molecule type" value="Genomic_DNA"/>
</dbReference>